<reference evidence="3" key="1">
    <citation type="journal article" date="2019" name="Int. J. Syst. Evol. Microbiol.">
        <title>The Global Catalogue of Microorganisms (GCM) 10K type strain sequencing project: providing services to taxonomists for standard genome sequencing and annotation.</title>
        <authorList>
            <consortium name="The Broad Institute Genomics Platform"/>
            <consortium name="The Broad Institute Genome Sequencing Center for Infectious Disease"/>
            <person name="Wu L."/>
            <person name="Ma J."/>
        </authorList>
    </citation>
    <scope>NUCLEOTIDE SEQUENCE [LARGE SCALE GENOMIC DNA]</scope>
    <source>
        <strain evidence="3">JCM 18055</strain>
    </source>
</reference>
<sequence>MAAFRMFGRPAGAPREIVPGSATSHARLSRRAEDLLAPPRRDRDRPDAPVDPPTDPHGFPPITADPATGAHRSWPDAGSPAVAAAWSVTTAESPTLRGGLEPAEWNGSPAPPARVGTRPTGPAPDLAGAGHPVPHPAEAAALAAAFAADYLSWDEDDPDRRAAVLGDYLADRRPVRLGWSGHGRQRADFALPGLVRPDGEGRVLVDVRVRVTPYRRVPGGRAGPGDDPDDGPAVPAAAPAPAARGWRGLPGRWVRIGVAVRVEGDRLVVDAEEELDDEAPDPPATDPDPAPGPAFETDLDDAPLEMR</sequence>
<organism evidence="2 3">
    <name type="scientific">Pseudonocardia yuanmonensis</name>
    <dbReference type="NCBI Taxonomy" id="1095914"/>
    <lineage>
        <taxon>Bacteria</taxon>
        <taxon>Bacillati</taxon>
        <taxon>Actinomycetota</taxon>
        <taxon>Actinomycetes</taxon>
        <taxon>Pseudonocardiales</taxon>
        <taxon>Pseudonocardiaceae</taxon>
        <taxon>Pseudonocardia</taxon>
    </lineage>
</organism>
<feature type="compositionally biased region" description="Acidic residues" evidence="1">
    <location>
        <begin position="270"/>
        <end position="280"/>
    </location>
</feature>
<feature type="compositionally biased region" description="Basic and acidic residues" evidence="1">
    <location>
        <begin position="30"/>
        <end position="48"/>
    </location>
</feature>
<dbReference type="Proteomes" id="UP001500325">
    <property type="component" value="Unassembled WGS sequence"/>
</dbReference>
<evidence type="ECO:0000256" key="1">
    <source>
        <dbReference type="SAM" id="MobiDB-lite"/>
    </source>
</evidence>
<dbReference type="EMBL" id="BAABIC010000011">
    <property type="protein sequence ID" value="GAA4695069.1"/>
    <property type="molecule type" value="Genomic_DNA"/>
</dbReference>
<name>A0ABP8WT26_9PSEU</name>
<proteinExistence type="predicted"/>
<protein>
    <submittedName>
        <fullName evidence="2">Uncharacterized protein</fullName>
    </submittedName>
</protein>
<feature type="compositionally biased region" description="Low complexity" evidence="1">
    <location>
        <begin position="231"/>
        <end position="247"/>
    </location>
</feature>
<dbReference type="RefSeq" id="WP_345381719.1">
    <property type="nucleotide sequence ID" value="NZ_BAABIC010000011.1"/>
</dbReference>
<feature type="compositionally biased region" description="Acidic residues" evidence="1">
    <location>
        <begin position="297"/>
        <end position="307"/>
    </location>
</feature>
<accession>A0ABP8WT26</accession>
<feature type="compositionally biased region" description="Pro residues" evidence="1">
    <location>
        <begin position="49"/>
        <end position="59"/>
    </location>
</feature>
<evidence type="ECO:0000313" key="2">
    <source>
        <dbReference type="EMBL" id="GAA4695069.1"/>
    </source>
</evidence>
<evidence type="ECO:0000313" key="3">
    <source>
        <dbReference type="Proteomes" id="UP001500325"/>
    </source>
</evidence>
<feature type="region of interest" description="Disordered" evidence="1">
    <location>
        <begin position="267"/>
        <end position="307"/>
    </location>
</feature>
<gene>
    <name evidence="2" type="ORF">GCM10023215_35950</name>
</gene>
<feature type="region of interest" description="Disordered" evidence="1">
    <location>
        <begin position="1"/>
        <end position="134"/>
    </location>
</feature>
<keyword evidence="3" id="KW-1185">Reference proteome</keyword>
<comment type="caution">
    <text evidence="2">The sequence shown here is derived from an EMBL/GenBank/DDBJ whole genome shotgun (WGS) entry which is preliminary data.</text>
</comment>
<feature type="compositionally biased region" description="Pro residues" evidence="1">
    <location>
        <begin position="281"/>
        <end position="292"/>
    </location>
</feature>
<feature type="region of interest" description="Disordered" evidence="1">
    <location>
        <begin position="215"/>
        <end position="247"/>
    </location>
</feature>